<reference evidence="8 9" key="1">
    <citation type="journal article" date="2012" name="Science">
        <title>The Paleozoic origin of enzymatic lignin decomposition reconstructed from 31 fungal genomes.</title>
        <authorList>
            <person name="Floudas D."/>
            <person name="Binder M."/>
            <person name="Riley R."/>
            <person name="Barry K."/>
            <person name="Blanchette R.A."/>
            <person name="Henrissat B."/>
            <person name="Martinez A.T."/>
            <person name="Otillar R."/>
            <person name="Spatafora J.W."/>
            <person name="Yadav J.S."/>
            <person name="Aerts A."/>
            <person name="Benoit I."/>
            <person name="Boyd A."/>
            <person name="Carlson A."/>
            <person name="Copeland A."/>
            <person name="Coutinho P.M."/>
            <person name="de Vries R.P."/>
            <person name="Ferreira P."/>
            <person name="Findley K."/>
            <person name="Foster B."/>
            <person name="Gaskell J."/>
            <person name="Glotzer D."/>
            <person name="Gorecki P."/>
            <person name="Heitman J."/>
            <person name="Hesse C."/>
            <person name="Hori C."/>
            <person name="Igarashi K."/>
            <person name="Jurgens J.A."/>
            <person name="Kallen N."/>
            <person name="Kersten P."/>
            <person name="Kohler A."/>
            <person name="Kuees U."/>
            <person name="Kumar T.K.A."/>
            <person name="Kuo A."/>
            <person name="LaButti K."/>
            <person name="Larrondo L.F."/>
            <person name="Lindquist E."/>
            <person name="Ling A."/>
            <person name="Lombard V."/>
            <person name="Lucas S."/>
            <person name="Lundell T."/>
            <person name="Martin R."/>
            <person name="McLaughlin D.J."/>
            <person name="Morgenstern I."/>
            <person name="Morin E."/>
            <person name="Murat C."/>
            <person name="Nagy L.G."/>
            <person name="Nolan M."/>
            <person name="Ohm R.A."/>
            <person name="Patyshakuliyeva A."/>
            <person name="Rokas A."/>
            <person name="Ruiz-Duenas F.J."/>
            <person name="Sabat G."/>
            <person name="Salamov A."/>
            <person name="Samejima M."/>
            <person name="Schmutz J."/>
            <person name="Slot J.C."/>
            <person name="St John F."/>
            <person name="Stenlid J."/>
            <person name="Sun H."/>
            <person name="Sun S."/>
            <person name="Syed K."/>
            <person name="Tsang A."/>
            <person name="Wiebenga A."/>
            <person name="Young D."/>
            <person name="Pisabarro A."/>
            <person name="Eastwood D.C."/>
            <person name="Martin F."/>
            <person name="Cullen D."/>
            <person name="Grigoriev I.V."/>
            <person name="Hibbett D.S."/>
        </authorList>
    </citation>
    <scope>NUCLEOTIDE SEQUENCE [LARGE SCALE GENOMIC DNA]</scope>
    <source>
        <strain evidence="8 9">ATCC 11539</strain>
    </source>
</reference>
<dbReference type="KEGG" id="gtr:GLOTRDRAFT_126599"/>
<feature type="region of interest" description="Disordered" evidence="6">
    <location>
        <begin position="112"/>
        <end position="170"/>
    </location>
</feature>
<dbReference type="Proteomes" id="UP000030669">
    <property type="component" value="Unassembled WGS sequence"/>
</dbReference>
<feature type="compositionally biased region" description="Basic and acidic residues" evidence="6">
    <location>
        <begin position="137"/>
        <end position="152"/>
    </location>
</feature>
<dbReference type="EMBL" id="KB469298">
    <property type="protein sequence ID" value="EPQ58719.1"/>
    <property type="molecule type" value="Genomic_DNA"/>
</dbReference>
<feature type="transmembrane region" description="Helical" evidence="7">
    <location>
        <begin position="44"/>
        <end position="65"/>
    </location>
</feature>
<organism evidence="8 9">
    <name type="scientific">Gloeophyllum trabeum (strain ATCC 11539 / FP-39264 / Madison 617)</name>
    <name type="common">Brown rot fungus</name>
    <dbReference type="NCBI Taxonomy" id="670483"/>
    <lineage>
        <taxon>Eukaryota</taxon>
        <taxon>Fungi</taxon>
        <taxon>Dikarya</taxon>
        <taxon>Basidiomycota</taxon>
        <taxon>Agaricomycotina</taxon>
        <taxon>Agaricomycetes</taxon>
        <taxon>Gloeophyllales</taxon>
        <taxon>Gloeophyllaceae</taxon>
        <taxon>Gloeophyllum</taxon>
    </lineage>
</organism>
<evidence type="ECO:0000313" key="9">
    <source>
        <dbReference type="Proteomes" id="UP000030669"/>
    </source>
</evidence>
<proteinExistence type="inferred from homology"/>
<comment type="subcellular location">
    <subcellularLocation>
        <location evidence="1">Membrane</location>
    </subcellularLocation>
</comment>
<evidence type="ECO:0000256" key="4">
    <source>
        <dbReference type="ARBA" id="ARBA00022989"/>
    </source>
</evidence>
<dbReference type="OrthoDB" id="2152119at2759"/>
<evidence type="ECO:0000256" key="6">
    <source>
        <dbReference type="SAM" id="MobiDB-lite"/>
    </source>
</evidence>
<evidence type="ECO:0000256" key="5">
    <source>
        <dbReference type="ARBA" id="ARBA00023136"/>
    </source>
</evidence>
<keyword evidence="9" id="KW-1185">Reference proteome</keyword>
<evidence type="ECO:0000256" key="3">
    <source>
        <dbReference type="ARBA" id="ARBA00022692"/>
    </source>
</evidence>
<evidence type="ECO:0000256" key="1">
    <source>
        <dbReference type="ARBA" id="ARBA00004370"/>
    </source>
</evidence>
<dbReference type="Pfam" id="PF01679">
    <property type="entry name" value="Pmp3"/>
    <property type="match status" value="1"/>
</dbReference>
<feature type="region of interest" description="Disordered" evidence="6">
    <location>
        <begin position="190"/>
        <end position="278"/>
    </location>
</feature>
<accession>S7RZ48</accession>
<evidence type="ECO:0000256" key="2">
    <source>
        <dbReference type="ARBA" id="ARBA00009530"/>
    </source>
</evidence>
<evidence type="ECO:0000256" key="7">
    <source>
        <dbReference type="SAM" id="Phobius"/>
    </source>
</evidence>
<dbReference type="AlphaFoldDB" id="S7RZ48"/>
<dbReference type="PANTHER" id="PTHR21659:SF85">
    <property type="entry name" value="EXPRESSED PROTEIN"/>
    <property type="match status" value="1"/>
</dbReference>
<comment type="similarity">
    <text evidence="2">Belongs to the UPF0057 (PMP3) family.</text>
</comment>
<keyword evidence="5 7" id="KW-0472">Membrane</keyword>
<dbReference type="HOGENOM" id="CLU_049365_0_0_1"/>
<dbReference type="InterPro" id="IPR000612">
    <property type="entry name" value="PMP3"/>
</dbReference>
<keyword evidence="4 7" id="KW-1133">Transmembrane helix</keyword>
<feature type="transmembrane region" description="Helical" evidence="7">
    <location>
        <begin position="20"/>
        <end position="38"/>
    </location>
</feature>
<dbReference type="RefSeq" id="XP_007863825.1">
    <property type="nucleotide sequence ID" value="XM_007865634.1"/>
</dbReference>
<dbReference type="GO" id="GO:0016020">
    <property type="term" value="C:membrane"/>
    <property type="evidence" value="ECO:0007669"/>
    <property type="project" value="UniProtKB-SubCell"/>
</dbReference>
<gene>
    <name evidence="8" type="ORF">GLOTRDRAFT_126599</name>
</gene>
<keyword evidence="3 7" id="KW-0812">Transmembrane</keyword>
<dbReference type="GeneID" id="19301413"/>
<evidence type="ECO:0000313" key="8">
    <source>
        <dbReference type="EMBL" id="EPQ58719.1"/>
    </source>
</evidence>
<dbReference type="PANTHER" id="PTHR21659">
    <property type="entry name" value="HYDROPHOBIC PROTEIN RCI2 LOW TEMPERATURE AND SALT RESPONSIVE PROTEIN LTI6 -RELATED"/>
    <property type="match status" value="1"/>
</dbReference>
<protein>
    <submittedName>
        <fullName evidence="8">Uncharacterized protein</fullName>
    </submittedName>
</protein>
<dbReference type="OMA" id="GGRWHYP"/>
<sequence length="278" mass="32087">MPPPVSKPSLKPKRHHFYQVFLFILGTLFPPLAVAARFGIGGDFFLNLILTICGYIPGHAHNFYIQNIRNNKNHRRTPKWAQRYGLIDTSTIQRHQKRSEWAQRYNERLPHSALQGQPYEEGERGSSSIDVSLEGEGADRANNRGEFWRPEDEQYYGQRNGDRASVQTAGSSRWHYPANFEDTIPVAPVKKKKVKKDRFARTEDAYNMPEEGRKKRKKKRRSTVGETDSTYSRRTESTSDFPEDAEGGLYGDRPSRPREEAPPNGRTNTDEELFTHEF</sequence>
<dbReference type="eggNOG" id="ENOG502S4T5">
    <property type="taxonomic scope" value="Eukaryota"/>
</dbReference>
<name>S7RZ48_GLOTA</name>